<dbReference type="Proteomes" id="UP000265703">
    <property type="component" value="Unassembled WGS sequence"/>
</dbReference>
<proteinExistence type="predicted"/>
<evidence type="ECO:0000313" key="3">
    <source>
        <dbReference type="Proteomes" id="UP000265703"/>
    </source>
</evidence>
<organism evidence="2 3">
    <name type="scientific">Glomus cerebriforme</name>
    <dbReference type="NCBI Taxonomy" id="658196"/>
    <lineage>
        <taxon>Eukaryota</taxon>
        <taxon>Fungi</taxon>
        <taxon>Fungi incertae sedis</taxon>
        <taxon>Mucoromycota</taxon>
        <taxon>Glomeromycotina</taxon>
        <taxon>Glomeromycetes</taxon>
        <taxon>Glomerales</taxon>
        <taxon>Glomeraceae</taxon>
        <taxon>Glomus</taxon>
    </lineage>
</organism>
<dbReference type="AlphaFoldDB" id="A0A397TKG6"/>
<reference evidence="2 3" key="1">
    <citation type="submission" date="2018-06" db="EMBL/GenBank/DDBJ databases">
        <title>Comparative genomics reveals the genomic features of Rhizophagus irregularis, R. cerebriforme, R. diaphanum and Gigaspora rosea, and their symbiotic lifestyle signature.</title>
        <authorList>
            <person name="Morin E."/>
            <person name="San Clemente H."/>
            <person name="Chen E.C.H."/>
            <person name="De La Providencia I."/>
            <person name="Hainaut M."/>
            <person name="Kuo A."/>
            <person name="Kohler A."/>
            <person name="Murat C."/>
            <person name="Tang N."/>
            <person name="Roy S."/>
            <person name="Loubradou J."/>
            <person name="Henrissat B."/>
            <person name="Grigoriev I.V."/>
            <person name="Corradi N."/>
            <person name="Roux C."/>
            <person name="Martin F.M."/>
        </authorList>
    </citation>
    <scope>NUCLEOTIDE SEQUENCE [LARGE SCALE GENOMIC DNA]</scope>
    <source>
        <strain evidence="2 3">DAOM 227022</strain>
    </source>
</reference>
<sequence length="59" mass="7049">MKSEIDLLRQKNTRLIVKITKFESEKTEFLKQVVKEKTKHKAKNAKLRSRIEELKKDPP</sequence>
<keyword evidence="3" id="KW-1185">Reference proteome</keyword>
<feature type="compositionally biased region" description="Basic and acidic residues" evidence="1">
    <location>
        <begin position="49"/>
        <end position="59"/>
    </location>
</feature>
<dbReference type="EMBL" id="QKYT01000015">
    <property type="protein sequence ID" value="RIA98422.1"/>
    <property type="molecule type" value="Genomic_DNA"/>
</dbReference>
<name>A0A397TKG6_9GLOM</name>
<feature type="region of interest" description="Disordered" evidence="1">
    <location>
        <begin position="37"/>
        <end position="59"/>
    </location>
</feature>
<comment type="caution">
    <text evidence="2">The sequence shown here is derived from an EMBL/GenBank/DDBJ whole genome shotgun (WGS) entry which is preliminary data.</text>
</comment>
<gene>
    <name evidence="2" type="ORF">C1645_812668</name>
</gene>
<evidence type="ECO:0000313" key="2">
    <source>
        <dbReference type="EMBL" id="RIA98422.1"/>
    </source>
</evidence>
<protein>
    <submittedName>
        <fullName evidence="2">Uncharacterized protein</fullName>
    </submittedName>
</protein>
<evidence type="ECO:0000256" key="1">
    <source>
        <dbReference type="SAM" id="MobiDB-lite"/>
    </source>
</evidence>
<accession>A0A397TKG6</accession>
<feature type="compositionally biased region" description="Basic residues" evidence="1">
    <location>
        <begin position="37"/>
        <end position="48"/>
    </location>
</feature>